<organism evidence="6 7">
    <name type="scientific">Edaphobacter dinghuensis</name>
    <dbReference type="NCBI Taxonomy" id="1560005"/>
    <lineage>
        <taxon>Bacteria</taxon>
        <taxon>Pseudomonadati</taxon>
        <taxon>Acidobacteriota</taxon>
        <taxon>Terriglobia</taxon>
        <taxon>Terriglobales</taxon>
        <taxon>Acidobacteriaceae</taxon>
        <taxon>Edaphobacter</taxon>
    </lineage>
</organism>
<keyword evidence="2 5" id="KW-0812">Transmembrane</keyword>
<protein>
    <recommendedName>
        <fullName evidence="8">Membrane protein required for colicin V production</fullName>
    </recommendedName>
</protein>
<dbReference type="GO" id="GO:0016020">
    <property type="term" value="C:membrane"/>
    <property type="evidence" value="ECO:0007669"/>
    <property type="project" value="UniProtKB-SubCell"/>
</dbReference>
<keyword evidence="3 5" id="KW-1133">Transmembrane helix</keyword>
<reference evidence="6" key="2">
    <citation type="submission" date="2020-09" db="EMBL/GenBank/DDBJ databases">
        <authorList>
            <person name="Sun Q."/>
            <person name="Zhou Y."/>
        </authorList>
    </citation>
    <scope>NUCLEOTIDE SEQUENCE</scope>
    <source>
        <strain evidence="6">CGMCC 1.12997</strain>
    </source>
</reference>
<keyword evidence="4 5" id="KW-0472">Membrane</keyword>
<dbReference type="AlphaFoldDB" id="A0A917HD28"/>
<evidence type="ECO:0000256" key="4">
    <source>
        <dbReference type="ARBA" id="ARBA00023136"/>
    </source>
</evidence>
<feature type="transmembrane region" description="Helical" evidence="5">
    <location>
        <begin position="6"/>
        <end position="23"/>
    </location>
</feature>
<dbReference type="GO" id="GO:0009403">
    <property type="term" value="P:toxin biosynthetic process"/>
    <property type="evidence" value="ECO:0007669"/>
    <property type="project" value="InterPro"/>
</dbReference>
<proteinExistence type="predicted"/>
<dbReference type="Pfam" id="PF02674">
    <property type="entry name" value="Colicin_V"/>
    <property type="match status" value="1"/>
</dbReference>
<evidence type="ECO:0000256" key="3">
    <source>
        <dbReference type="ARBA" id="ARBA00022989"/>
    </source>
</evidence>
<feature type="transmembrane region" description="Helical" evidence="5">
    <location>
        <begin position="62"/>
        <end position="82"/>
    </location>
</feature>
<name>A0A917HD28_9BACT</name>
<dbReference type="InterPro" id="IPR052719">
    <property type="entry name" value="CvpA-like"/>
</dbReference>
<evidence type="ECO:0000256" key="1">
    <source>
        <dbReference type="ARBA" id="ARBA00004141"/>
    </source>
</evidence>
<gene>
    <name evidence="6" type="ORF">GCM10011585_18420</name>
</gene>
<dbReference type="PANTHER" id="PTHR36926:SF1">
    <property type="entry name" value="COLICIN V PRODUCTION PROTEIN"/>
    <property type="match status" value="1"/>
</dbReference>
<dbReference type="RefSeq" id="WP_229739210.1">
    <property type="nucleotide sequence ID" value="NZ_BMGT01000002.1"/>
</dbReference>
<evidence type="ECO:0000256" key="2">
    <source>
        <dbReference type="ARBA" id="ARBA00022692"/>
    </source>
</evidence>
<dbReference type="Proteomes" id="UP000647241">
    <property type="component" value="Unassembled WGS sequence"/>
</dbReference>
<reference evidence="6" key="1">
    <citation type="journal article" date="2014" name="Int. J. Syst. Evol. Microbiol.">
        <title>Complete genome sequence of Corynebacterium casei LMG S-19264T (=DSM 44701T), isolated from a smear-ripened cheese.</title>
        <authorList>
            <consortium name="US DOE Joint Genome Institute (JGI-PGF)"/>
            <person name="Walter F."/>
            <person name="Albersmeier A."/>
            <person name="Kalinowski J."/>
            <person name="Ruckert C."/>
        </authorList>
    </citation>
    <scope>NUCLEOTIDE SEQUENCE</scope>
    <source>
        <strain evidence="6">CGMCC 1.12997</strain>
    </source>
</reference>
<evidence type="ECO:0000256" key="5">
    <source>
        <dbReference type="SAM" id="Phobius"/>
    </source>
</evidence>
<evidence type="ECO:0000313" key="7">
    <source>
        <dbReference type="Proteomes" id="UP000647241"/>
    </source>
</evidence>
<feature type="transmembrane region" description="Helical" evidence="5">
    <location>
        <begin position="30"/>
        <end position="50"/>
    </location>
</feature>
<comment type="subcellular location">
    <subcellularLocation>
        <location evidence="1">Membrane</location>
        <topology evidence="1">Multi-pass membrane protein</topology>
    </subcellularLocation>
</comment>
<dbReference type="EMBL" id="BMGT01000002">
    <property type="protein sequence ID" value="GGG75864.1"/>
    <property type="molecule type" value="Genomic_DNA"/>
</dbReference>
<comment type="caution">
    <text evidence="6">The sequence shown here is derived from an EMBL/GenBank/DDBJ whole genome shotgun (WGS) entry which is preliminary data.</text>
</comment>
<dbReference type="PANTHER" id="PTHR36926">
    <property type="entry name" value="COLICIN V PRODUCTION PROTEIN"/>
    <property type="match status" value="1"/>
</dbReference>
<keyword evidence="7" id="KW-1185">Reference proteome</keyword>
<evidence type="ECO:0000313" key="6">
    <source>
        <dbReference type="EMBL" id="GGG75864.1"/>
    </source>
</evidence>
<accession>A0A917HD28</accession>
<dbReference type="InterPro" id="IPR003825">
    <property type="entry name" value="Colicin-V_CvpA"/>
</dbReference>
<sequence>MNLNYFDWFLIAILGCSTVMAFVRGLLIELFGLGGLIAGVLLASWNYPALAAVLGHVITETAIANVVAFLLIAVGVMILSALVGKALHHTADAIGLGIFDRLLGAVFGYLRGCLLCVAILMSITAFLPPTTAVAKSSLTPYFLAGAHAVSFVVPHDLRQLILNGAEQLKHTAPDWIKRHE</sequence>
<feature type="transmembrane region" description="Helical" evidence="5">
    <location>
        <begin position="102"/>
        <end position="127"/>
    </location>
</feature>
<evidence type="ECO:0008006" key="8">
    <source>
        <dbReference type="Google" id="ProtNLM"/>
    </source>
</evidence>